<evidence type="ECO:0000256" key="2">
    <source>
        <dbReference type="ARBA" id="ARBA00004496"/>
    </source>
</evidence>
<proteinExistence type="predicted"/>
<sequence length="296" mass="32391">LINQGAIDAPFTCIPSTANTGFCFKFAPEEGIIAPGGIQTIQMSFNATVLGMFEEEFQVSVAGSPTPAVLTIKGCVAGPTLHFDVDELSFGDISFGFPYTKSCRLTNTCPVPVTFKLRMSDDGTQPAVNSCDQIHSDSDPSWTEGINFYVEPREFTMNPSQGIILPQGHQDIEVTLCSNTVMDFYRKMLVDLEGIGEGVASLTITARCLVPELQVYPQILLYDECQLKVPYQRKFLVANNTALPGCYGLIPQQRKEDSPVFYSSPKPCGIVQPHSIAEIPVIIEVQTLGEHRTNVL</sequence>
<evidence type="ECO:0000259" key="6">
    <source>
        <dbReference type="Pfam" id="PF22544"/>
    </source>
</evidence>
<evidence type="ECO:0000313" key="7">
    <source>
        <dbReference type="EMBL" id="NXQ05542.1"/>
    </source>
</evidence>
<dbReference type="GO" id="GO:0005930">
    <property type="term" value="C:axoneme"/>
    <property type="evidence" value="ECO:0007669"/>
    <property type="project" value="TreeGrafter"/>
</dbReference>
<gene>
    <name evidence="7" type="primary">Hydin_1</name>
    <name evidence="7" type="ORF">VIDMAC_R09622</name>
</gene>
<dbReference type="InterPro" id="IPR033305">
    <property type="entry name" value="Hydin-like"/>
</dbReference>
<keyword evidence="3" id="KW-0963">Cytoplasm</keyword>
<evidence type="ECO:0000256" key="4">
    <source>
        <dbReference type="ARBA" id="ARBA00023069"/>
    </source>
</evidence>
<organism evidence="7 8">
    <name type="scientific">Vidua macroura</name>
    <name type="common">Pin-tailed whydah</name>
    <dbReference type="NCBI Taxonomy" id="187451"/>
    <lineage>
        <taxon>Eukaryota</taxon>
        <taxon>Metazoa</taxon>
        <taxon>Chordata</taxon>
        <taxon>Craniata</taxon>
        <taxon>Vertebrata</taxon>
        <taxon>Euteleostomi</taxon>
        <taxon>Archelosauria</taxon>
        <taxon>Archosauria</taxon>
        <taxon>Dinosauria</taxon>
        <taxon>Saurischia</taxon>
        <taxon>Theropoda</taxon>
        <taxon>Coelurosauria</taxon>
        <taxon>Aves</taxon>
        <taxon>Neognathae</taxon>
        <taxon>Neoaves</taxon>
        <taxon>Telluraves</taxon>
        <taxon>Australaves</taxon>
        <taxon>Passeriformes</taxon>
        <taxon>Passeroidea</taxon>
        <taxon>Estrildidae</taxon>
        <taxon>Viduinae</taxon>
        <taxon>Vidua</taxon>
    </lineage>
</organism>
<dbReference type="Pfam" id="PF22544">
    <property type="entry name" value="HYDIN_VesB_CFA65-like_Ig"/>
    <property type="match status" value="1"/>
</dbReference>
<dbReference type="GO" id="GO:0003341">
    <property type="term" value="P:cilium movement"/>
    <property type="evidence" value="ECO:0007669"/>
    <property type="project" value="TreeGrafter"/>
</dbReference>
<dbReference type="AlphaFoldDB" id="A0A852ETB0"/>
<evidence type="ECO:0000256" key="5">
    <source>
        <dbReference type="ARBA" id="ARBA00023273"/>
    </source>
</evidence>
<keyword evidence="4" id="KW-0969">Cilium</keyword>
<keyword evidence="8" id="KW-1185">Reference proteome</keyword>
<dbReference type="InterPro" id="IPR053879">
    <property type="entry name" value="HYDIN_VesB_CFA65-like_Ig"/>
</dbReference>
<dbReference type="PANTHER" id="PTHR23053">
    <property type="entry name" value="DLEC1 DELETED IN LUNG AND ESOPHAGEAL CANCER 1"/>
    <property type="match status" value="1"/>
</dbReference>
<keyword evidence="5" id="KW-0966">Cell projection</keyword>
<reference evidence="7" key="1">
    <citation type="submission" date="2019-09" db="EMBL/GenBank/DDBJ databases">
        <title>Bird 10,000 Genomes (B10K) Project - Family phase.</title>
        <authorList>
            <person name="Zhang G."/>
        </authorList>
    </citation>
    <scope>NUCLEOTIDE SEQUENCE</scope>
    <source>
        <strain evidence="7">B10K-DU-002-50</strain>
        <tissue evidence="7">Muscle</tissue>
    </source>
</reference>
<evidence type="ECO:0000313" key="8">
    <source>
        <dbReference type="Proteomes" id="UP000656497"/>
    </source>
</evidence>
<dbReference type="Gene3D" id="2.60.40.10">
    <property type="entry name" value="Immunoglobulins"/>
    <property type="match status" value="2"/>
</dbReference>
<dbReference type="PANTHER" id="PTHR23053:SF0">
    <property type="entry name" value="HYDROCEPHALUS-INDUCING PROTEIN HOMOLOG"/>
    <property type="match status" value="1"/>
</dbReference>
<dbReference type="GO" id="GO:1904158">
    <property type="term" value="P:axonemal central apparatus assembly"/>
    <property type="evidence" value="ECO:0007669"/>
    <property type="project" value="TreeGrafter"/>
</dbReference>
<dbReference type="InterPro" id="IPR013783">
    <property type="entry name" value="Ig-like_fold"/>
</dbReference>
<comment type="subcellular location">
    <subcellularLocation>
        <location evidence="1">Cell projection</location>
        <location evidence="1">Cilium</location>
    </subcellularLocation>
    <subcellularLocation>
        <location evidence="2">Cytoplasm</location>
    </subcellularLocation>
</comment>
<dbReference type="Proteomes" id="UP000656497">
    <property type="component" value="Unassembled WGS sequence"/>
</dbReference>
<name>A0A852ETB0_VIDMA</name>
<accession>A0A852ETB0</accession>
<feature type="non-terminal residue" evidence="7">
    <location>
        <position position="1"/>
    </location>
</feature>
<feature type="domain" description="HYDIN/VesB/CFA65-like Ig-like" evidence="6">
    <location>
        <begin position="2"/>
        <end position="75"/>
    </location>
</feature>
<protein>
    <submittedName>
        <fullName evidence="7">HYDIN protein</fullName>
    </submittedName>
</protein>
<dbReference type="EMBL" id="WBNN01029362">
    <property type="protein sequence ID" value="NXQ05542.1"/>
    <property type="molecule type" value="Genomic_DNA"/>
</dbReference>
<evidence type="ECO:0000256" key="1">
    <source>
        <dbReference type="ARBA" id="ARBA00004138"/>
    </source>
</evidence>
<feature type="non-terminal residue" evidence="7">
    <location>
        <position position="296"/>
    </location>
</feature>
<evidence type="ECO:0000256" key="3">
    <source>
        <dbReference type="ARBA" id="ARBA00022490"/>
    </source>
</evidence>
<comment type="caution">
    <text evidence="7">The sequence shown here is derived from an EMBL/GenBank/DDBJ whole genome shotgun (WGS) entry which is preliminary data.</text>
</comment>